<dbReference type="SUPFAM" id="SSF56112">
    <property type="entry name" value="Protein kinase-like (PK-like)"/>
    <property type="match status" value="1"/>
</dbReference>
<dbReference type="InterPro" id="IPR002575">
    <property type="entry name" value="Aminoglycoside_PTrfase"/>
</dbReference>
<sequence>MLTLADGRVIARVERGADRYETAAREVAVARWLDREGVRVGRPLGGEQPYRVRGTVVTLWEKVDGKWTVPAELAAILARLHRLAPPPLLCLPDLDPFDRTDERIAHAALAPAHKDTLRRIAEQLRGEYEQVRPVLSRCVIHGDANIGNVLATPDGVVLFDLDGVCLGPPEWDLVLTALYRDLGWHTDTEYAAFCDVYGFDVNAWDGYAVFKRIRELRMVSWLAQKAGESPRIDEEIHRRIADLADPSRPRHWHPY</sequence>
<evidence type="ECO:0000259" key="1">
    <source>
        <dbReference type="Pfam" id="PF01636"/>
    </source>
</evidence>
<dbReference type="InterPro" id="IPR011009">
    <property type="entry name" value="Kinase-like_dom_sf"/>
</dbReference>
<evidence type="ECO:0000313" key="3">
    <source>
        <dbReference type="Proteomes" id="UP000265719"/>
    </source>
</evidence>
<organism evidence="2 3">
    <name type="scientific">Thermobifida halotolerans</name>
    <dbReference type="NCBI Taxonomy" id="483545"/>
    <lineage>
        <taxon>Bacteria</taxon>
        <taxon>Bacillati</taxon>
        <taxon>Actinomycetota</taxon>
        <taxon>Actinomycetes</taxon>
        <taxon>Streptosporangiales</taxon>
        <taxon>Nocardiopsidaceae</taxon>
        <taxon>Thermobifida</taxon>
    </lineage>
</organism>
<dbReference type="Gene3D" id="3.90.1200.10">
    <property type="match status" value="1"/>
</dbReference>
<dbReference type="InterPro" id="IPR051678">
    <property type="entry name" value="AGP_Transferase"/>
</dbReference>
<protein>
    <submittedName>
        <fullName evidence="2">Aminoglycoside phosphotransferase family protein</fullName>
    </submittedName>
</protein>
<gene>
    <name evidence="2" type="ORF">NI17_009765</name>
</gene>
<name>A0AA97M1U9_9ACTN</name>
<dbReference type="PANTHER" id="PTHR21310">
    <property type="entry name" value="AMINOGLYCOSIDE PHOSPHOTRANSFERASE-RELATED-RELATED"/>
    <property type="match status" value="1"/>
</dbReference>
<feature type="domain" description="Aminoglycoside phosphotransferase" evidence="1">
    <location>
        <begin position="3"/>
        <end position="207"/>
    </location>
</feature>
<evidence type="ECO:0000313" key="2">
    <source>
        <dbReference type="EMBL" id="UOE21961.1"/>
    </source>
</evidence>
<dbReference type="PANTHER" id="PTHR21310:SF40">
    <property type="entry name" value="AMINOGLYCOSIDE PHOSPHOTRANSFERASE DOMAIN-CONTAINING PROTEIN-RELATED"/>
    <property type="match status" value="1"/>
</dbReference>
<proteinExistence type="predicted"/>
<dbReference type="Proteomes" id="UP000265719">
    <property type="component" value="Chromosome"/>
</dbReference>
<dbReference type="EMBL" id="CP063196">
    <property type="protein sequence ID" value="UOE21961.1"/>
    <property type="molecule type" value="Genomic_DNA"/>
</dbReference>
<dbReference type="KEGG" id="thao:NI17_009765"/>
<dbReference type="AlphaFoldDB" id="A0AA97M1U9"/>
<accession>A0AA97M1U9</accession>
<dbReference type="RefSeq" id="WP_119268133.1">
    <property type="nucleotide sequence ID" value="NZ_LIZN01000040.1"/>
</dbReference>
<dbReference type="Pfam" id="PF01636">
    <property type="entry name" value="APH"/>
    <property type="match status" value="1"/>
</dbReference>
<keyword evidence="3" id="KW-1185">Reference proteome</keyword>
<reference evidence="2" key="1">
    <citation type="submission" date="2020-10" db="EMBL/GenBank/DDBJ databases">
        <title>De novo genome project of the cellulose decomposer Thermobifida halotolerans type strain.</title>
        <authorList>
            <person name="Nagy I."/>
            <person name="Horvath B."/>
            <person name="Kukolya J."/>
            <person name="Nagy I."/>
            <person name="Orsini M."/>
        </authorList>
    </citation>
    <scope>NUCLEOTIDE SEQUENCE</scope>
    <source>
        <strain evidence="2">DSM 44931</strain>
    </source>
</reference>